<dbReference type="EMBL" id="CP000489">
    <property type="protein sequence ID" value="ABL68503.1"/>
    <property type="molecule type" value="Genomic_DNA"/>
</dbReference>
<gene>
    <name evidence="1" type="ordered locus">Pden_0389</name>
</gene>
<evidence type="ECO:0000313" key="2">
    <source>
        <dbReference type="Proteomes" id="UP000000361"/>
    </source>
</evidence>
<proteinExistence type="predicted"/>
<evidence type="ECO:0000313" key="1">
    <source>
        <dbReference type="EMBL" id="ABL68503.1"/>
    </source>
</evidence>
<name>A1AZ09_PARDP</name>
<organism evidence="1 2">
    <name type="scientific">Paracoccus denitrificans (strain Pd 1222)</name>
    <dbReference type="NCBI Taxonomy" id="318586"/>
    <lineage>
        <taxon>Bacteria</taxon>
        <taxon>Pseudomonadati</taxon>
        <taxon>Pseudomonadota</taxon>
        <taxon>Alphaproteobacteria</taxon>
        <taxon>Rhodobacterales</taxon>
        <taxon>Paracoccaceae</taxon>
        <taxon>Paracoccus</taxon>
    </lineage>
</organism>
<dbReference type="HOGENOM" id="CLU_2168532_0_0_5"/>
<dbReference type="EnsemblBacteria" id="ABL68503">
    <property type="protein sequence ID" value="ABL68503"/>
    <property type="gene ID" value="Pden_0389"/>
</dbReference>
<dbReference type="Proteomes" id="UP000000361">
    <property type="component" value="Chromosome 1"/>
</dbReference>
<dbReference type="AlphaFoldDB" id="A1AZ09"/>
<accession>A1AZ09</accession>
<reference evidence="2" key="1">
    <citation type="submission" date="2006-12" db="EMBL/GenBank/DDBJ databases">
        <title>Complete sequence of chromosome 1 of Paracoccus denitrificans PD1222.</title>
        <authorList>
            <person name="Copeland A."/>
            <person name="Lucas S."/>
            <person name="Lapidus A."/>
            <person name="Barry K."/>
            <person name="Detter J.C."/>
            <person name="Glavina del Rio T."/>
            <person name="Hammon N."/>
            <person name="Israni S."/>
            <person name="Dalin E."/>
            <person name="Tice H."/>
            <person name="Pitluck S."/>
            <person name="Munk A.C."/>
            <person name="Brettin T."/>
            <person name="Bruce D."/>
            <person name="Han C."/>
            <person name="Tapia R."/>
            <person name="Gilna P."/>
            <person name="Schmutz J."/>
            <person name="Larimer F."/>
            <person name="Land M."/>
            <person name="Hauser L."/>
            <person name="Kyrpides N."/>
            <person name="Lykidis A."/>
            <person name="Spiro S."/>
            <person name="Richardson D.J."/>
            <person name="Moir J.W.B."/>
            <person name="Ferguson S.J."/>
            <person name="van Spanning R.J.M."/>
            <person name="Richardson P."/>
        </authorList>
    </citation>
    <scope>NUCLEOTIDE SEQUENCE [LARGE SCALE GENOMIC DNA]</scope>
    <source>
        <strain evidence="2">Pd 1222</strain>
    </source>
</reference>
<sequence>MHQSLTGFLRSLESWSRTSCDAPWRHFCAATDSDANDARGLITQSGRDYSAAPRTRAMWPGRWYAPWATTVTKASESTTCSGSSKVVPFCREQMWRVMSQMKVPCPLSGR</sequence>
<dbReference type="KEGG" id="pde:Pden_0389"/>
<protein>
    <submittedName>
        <fullName evidence="1">Uncharacterized protein</fullName>
    </submittedName>
</protein>
<keyword evidence="2" id="KW-1185">Reference proteome</keyword>